<evidence type="ECO:0000313" key="2">
    <source>
        <dbReference type="Proteomes" id="UP000054485"/>
    </source>
</evidence>
<accession>A0A0D0ANG4</accession>
<dbReference type="OrthoDB" id="2692975at2759"/>
<dbReference type="PANTHER" id="PTHR10039:SF14">
    <property type="entry name" value="NACHT DOMAIN-CONTAINING PROTEIN"/>
    <property type="match status" value="1"/>
</dbReference>
<keyword evidence="2" id="KW-1185">Reference proteome</keyword>
<sequence length="457" mass="50996">MSFSYSRVCLSMHSGFKRIFTSRRAAVRILGWMGRKTWIPDISSTITSEQPDQKFVKATLARAKAGVDGIGVVSGKVENVVSASDHLQSTPDTIDSFSKILKTFEKFHSVATTLANVRPYAVALGIFTCASKTRQNQDVVGPMKKASKAITAPVQIVIDALDESGDTNTREHILDLLSQKMDASSSQSAELPANARIIIISRPFQHIRDALDASHVRHISMDDIPPASTHNEIQLYILKRLAGLRNFNDAHFNTLAEKSNGLFEWARLACEYIKGTNKVGPSPADRFHAVATGTSETGTRLLDMMYARILEEIMLKHEHREAMPVFCFVMGRILSSLEPLPMRLHFPDGRNRYNMEDAIRSLGSLVTSITDPQTPVRPLHMSFYDFLTDKSQSHDFFIDSSLVQGDLAFASLWVMASKRWLRFNICSLETSYLPNSPVPDLEKRVKDSIPAQLSYSS</sequence>
<gene>
    <name evidence="1" type="ORF">CY34DRAFT_16777</name>
</gene>
<dbReference type="EMBL" id="KN835584">
    <property type="protein sequence ID" value="KIK35837.1"/>
    <property type="molecule type" value="Genomic_DNA"/>
</dbReference>
<dbReference type="STRING" id="930992.A0A0D0ANG4"/>
<organism evidence="1 2">
    <name type="scientific">Suillus luteus UH-Slu-Lm8-n1</name>
    <dbReference type="NCBI Taxonomy" id="930992"/>
    <lineage>
        <taxon>Eukaryota</taxon>
        <taxon>Fungi</taxon>
        <taxon>Dikarya</taxon>
        <taxon>Basidiomycota</taxon>
        <taxon>Agaricomycotina</taxon>
        <taxon>Agaricomycetes</taxon>
        <taxon>Agaricomycetidae</taxon>
        <taxon>Boletales</taxon>
        <taxon>Suillineae</taxon>
        <taxon>Suillaceae</taxon>
        <taxon>Suillus</taxon>
    </lineage>
</organism>
<dbReference type="AlphaFoldDB" id="A0A0D0ANG4"/>
<name>A0A0D0ANG4_9AGAM</name>
<dbReference type="HOGENOM" id="CLU_598757_0_0_1"/>
<proteinExistence type="predicted"/>
<reference evidence="1 2" key="1">
    <citation type="submission" date="2014-04" db="EMBL/GenBank/DDBJ databases">
        <authorList>
            <consortium name="DOE Joint Genome Institute"/>
            <person name="Kuo A."/>
            <person name="Ruytinx J."/>
            <person name="Rineau F."/>
            <person name="Colpaert J."/>
            <person name="Kohler A."/>
            <person name="Nagy L.G."/>
            <person name="Floudas D."/>
            <person name="Copeland A."/>
            <person name="Barry K.W."/>
            <person name="Cichocki N."/>
            <person name="Veneault-Fourrey C."/>
            <person name="LaButti K."/>
            <person name="Lindquist E.A."/>
            <person name="Lipzen A."/>
            <person name="Lundell T."/>
            <person name="Morin E."/>
            <person name="Murat C."/>
            <person name="Sun H."/>
            <person name="Tunlid A."/>
            <person name="Henrissat B."/>
            <person name="Grigoriev I.V."/>
            <person name="Hibbett D.S."/>
            <person name="Martin F."/>
            <person name="Nordberg H.P."/>
            <person name="Cantor M.N."/>
            <person name="Hua S.X."/>
        </authorList>
    </citation>
    <scope>NUCLEOTIDE SEQUENCE [LARGE SCALE GENOMIC DNA]</scope>
    <source>
        <strain evidence="1 2">UH-Slu-Lm8-n1</strain>
    </source>
</reference>
<reference evidence="2" key="2">
    <citation type="submission" date="2015-01" db="EMBL/GenBank/DDBJ databases">
        <title>Evolutionary Origins and Diversification of the Mycorrhizal Mutualists.</title>
        <authorList>
            <consortium name="DOE Joint Genome Institute"/>
            <consortium name="Mycorrhizal Genomics Consortium"/>
            <person name="Kohler A."/>
            <person name="Kuo A."/>
            <person name="Nagy L.G."/>
            <person name="Floudas D."/>
            <person name="Copeland A."/>
            <person name="Barry K.W."/>
            <person name="Cichocki N."/>
            <person name="Veneault-Fourrey C."/>
            <person name="LaButti K."/>
            <person name="Lindquist E.A."/>
            <person name="Lipzen A."/>
            <person name="Lundell T."/>
            <person name="Morin E."/>
            <person name="Murat C."/>
            <person name="Riley R."/>
            <person name="Ohm R."/>
            <person name="Sun H."/>
            <person name="Tunlid A."/>
            <person name="Henrissat B."/>
            <person name="Grigoriev I.V."/>
            <person name="Hibbett D.S."/>
            <person name="Martin F."/>
        </authorList>
    </citation>
    <scope>NUCLEOTIDE SEQUENCE [LARGE SCALE GENOMIC DNA]</scope>
    <source>
        <strain evidence="2">UH-Slu-Lm8-n1</strain>
    </source>
</reference>
<dbReference type="Proteomes" id="UP000054485">
    <property type="component" value="Unassembled WGS sequence"/>
</dbReference>
<dbReference type="InParanoid" id="A0A0D0ANG4"/>
<protein>
    <submittedName>
        <fullName evidence="1">Uncharacterized protein</fullName>
    </submittedName>
</protein>
<evidence type="ECO:0000313" key="1">
    <source>
        <dbReference type="EMBL" id="KIK35837.1"/>
    </source>
</evidence>
<dbReference type="PANTHER" id="PTHR10039">
    <property type="entry name" value="AMELOGENIN"/>
    <property type="match status" value="1"/>
</dbReference>